<dbReference type="PANTHER" id="PTHR43788">
    <property type="entry name" value="DNA2/NAM7 HELICASE FAMILY MEMBER"/>
    <property type="match status" value="1"/>
</dbReference>
<dbReference type="InterPro" id="IPR027417">
    <property type="entry name" value="P-loop_NTPase"/>
</dbReference>
<name>C2EPM7_9LACO</name>
<accession>C2EPM7</accession>
<dbReference type="PATRIC" id="fig|525365.8.peg.1810"/>
<dbReference type="AlphaFoldDB" id="C2EPM7"/>
<feature type="domain" description="UvrD-like helicase C-terminal" evidence="1">
    <location>
        <begin position="704"/>
        <end position="751"/>
    </location>
</feature>
<dbReference type="SUPFAM" id="SSF52540">
    <property type="entry name" value="P-loop containing nucleoside triphosphate hydrolases"/>
    <property type="match status" value="2"/>
</dbReference>
<dbReference type="Pfam" id="PF13604">
    <property type="entry name" value="AAA_30"/>
    <property type="match status" value="1"/>
</dbReference>
<dbReference type="STRING" id="525365.HMPREF0548_1623"/>
<keyword evidence="3" id="KW-1185">Reference proteome</keyword>
<evidence type="ECO:0000259" key="1">
    <source>
        <dbReference type="Pfam" id="PF13538"/>
    </source>
</evidence>
<dbReference type="eggNOG" id="COG0507">
    <property type="taxonomic scope" value="Bacteria"/>
</dbReference>
<dbReference type="Proteomes" id="UP000005583">
    <property type="component" value="Unassembled WGS sequence"/>
</dbReference>
<comment type="caution">
    <text evidence="2">The sequence shown here is derived from an EMBL/GenBank/DDBJ whole genome shotgun (WGS) entry which is preliminary data.</text>
</comment>
<dbReference type="RefSeq" id="WP_007126118.1">
    <property type="nucleotide sequence ID" value="NZ_AZFO01000058.1"/>
</dbReference>
<dbReference type="Gene3D" id="3.40.50.300">
    <property type="entry name" value="P-loop containing nucleotide triphosphate hydrolases"/>
    <property type="match status" value="2"/>
</dbReference>
<evidence type="ECO:0000313" key="3">
    <source>
        <dbReference type="Proteomes" id="UP000005583"/>
    </source>
</evidence>
<organism evidence="2 3">
    <name type="scientific">Lactobacillus ultunensis DSM 16047</name>
    <dbReference type="NCBI Taxonomy" id="525365"/>
    <lineage>
        <taxon>Bacteria</taxon>
        <taxon>Bacillati</taxon>
        <taxon>Bacillota</taxon>
        <taxon>Bacilli</taxon>
        <taxon>Lactobacillales</taxon>
        <taxon>Lactobacillaceae</taxon>
        <taxon>Lactobacillus</taxon>
    </lineage>
</organism>
<evidence type="ECO:0000313" key="2">
    <source>
        <dbReference type="EMBL" id="EEJ71499.1"/>
    </source>
</evidence>
<dbReference type="InterPro" id="IPR050534">
    <property type="entry name" value="Coronavir_polyprotein_1ab"/>
</dbReference>
<protein>
    <recommendedName>
        <fullName evidence="1">UvrD-like helicase C-terminal domain-containing protein</fullName>
    </recommendedName>
</protein>
<dbReference type="Pfam" id="PF13538">
    <property type="entry name" value="UvrD_C_2"/>
    <property type="match status" value="1"/>
</dbReference>
<reference evidence="2 3" key="1">
    <citation type="submission" date="2009-01" db="EMBL/GenBank/DDBJ databases">
        <authorList>
            <person name="Qin X."/>
            <person name="Bachman B."/>
            <person name="Battles P."/>
            <person name="Bell A."/>
            <person name="Bess C."/>
            <person name="Bickham C."/>
            <person name="Chaboub L."/>
            <person name="Chen D."/>
            <person name="Coyle M."/>
            <person name="Deiros D.R."/>
            <person name="Dinh H."/>
            <person name="Forbes L."/>
            <person name="Fowler G."/>
            <person name="Francisco L."/>
            <person name="Fu Q."/>
            <person name="Gubbala S."/>
            <person name="Hale W."/>
            <person name="Han Y."/>
            <person name="Hemphill L."/>
            <person name="Highlander S.K."/>
            <person name="Hirani K."/>
            <person name="Hogues M."/>
            <person name="Jackson L."/>
            <person name="Jakkamsetti A."/>
            <person name="Javaid M."/>
            <person name="Jiang H."/>
            <person name="Korchina V."/>
            <person name="Kovar C."/>
            <person name="Lara F."/>
            <person name="Lee S."/>
            <person name="Mata R."/>
            <person name="Mathew T."/>
            <person name="Moen C."/>
            <person name="Morales K."/>
            <person name="Munidasa M."/>
            <person name="Nazareth L."/>
            <person name="Ngo R."/>
            <person name="Nguyen L."/>
            <person name="Okwuonu G."/>
            <person name="Ongeri F."/>
            <person name="Patil S."/>
            <person name="Petrosino J."/>
            <person name="Pham C."/>
            <person name="Pham P."/>
            <person name="Pu L.-L."/>
            <person name="Puazo M."/>
            <person name="Raj R."/>
            <person name="Reid J."/>
            <person name="Rouhana J."/>
            <person name="Saada N."/>
            <person name="Shang Y."/>
            <person name="Simmons D."/>
            <person name="Thornton R."/>
            <person name="Warren J."/>
            <person name="Weissenberger G."/>
            <person name="Zhang J."/>
            <person name="Zhang L."/>
            <person name="Zhou C."/>
            <person name="Zhu D."/>
            <person name="Muzny D."/>
            <person name="Worley K."/>
            <person name="Gibbs R."/>
        </authorList>
    </citation>
    <scope>NUCLEOTIDE SEQUENCE [LARGE SCALE GENOMIC DNA]</scope>
    <source>
        <strain evidence="2 3">DSM 16047</strain>
    </source>
</reference>
<dbReference type="OrthoDB" id="9763659at2"/>
<proteinExistence type="predicted"/>
<sequence>MEQYHDSIASVISETKPSKITIHRKFTIKDVIPFFVNNELYFQITYYPSYSNGDNSDRQIAFTKLNIFTKYTVELSISKTKIKVDNTSIPIAVITNWRTSITPGTYNNMIKIFKGGIGREISNAEANTWNMYLTQNRLSFSDLCLVYNDDKFQNVLLTITKESGTICIFSKILNEARKLVRDTNFSNRNTLLYLLSTMNKNVISDQYDPKFNEKAHLYISPKCYAFERHPYYCYLIHHKPAFRDILTARILPGDYIGDILARIIRTNIQNNILVFIPVDQIRDEVNTNYFLNQYLNISTDDKLKYLMDKYNAKSLPKNRIVLTPSKYITINQYLNESKEIISKFKKIASYTTNLTSREINNLEHVLKSKNQYSSDKIKIISELFKNTSVGVIYGAAGTGKSTFTNLVASWLKDETKLFLSSTNTAVENLRKRVNHTNAQFSTVAKYLYPIKKNAEIINNYDLLVIDECSSISNADILQVISHTNAKKILLVGDPSQLYSIDFGNWFALLPFYLKDCCYTLSTQNRNKSKDLEILWNNLRNLDNFKKISSGNRDRIPEGLAINEVSRDLNSNVFNNFQTGEIILCLNYDGLYGINNLNTCLQLNNKHDAVKWNDHVYKIGDPVLFNETQCFHNYIYNNMQGIIENVEKDENTITFTIKMTDKITSTNNEFKILRQDPYTEIQISVNKPNKDEGDDENSIVPFHIAYAISIHKSQGLEYQTVKLVIPPEQADQIDLHNFYTAVTRSKSNLFIYWSEETERKVINHFTNTNEQPKLKSDYEKICHYRPSN</sequence>
<dbReference type="HOGENOM" id="CLU_015011_0_0_9"/>
<dbReference type="CDD" id="cd18809">
    <property type="entry name" value="SF1_C_RecD"/>
    <property type="match status" value="1"/>
</dbReference>
<gene>
    <name evidence="2" type="ORF">HMPREF0548_1623</name>
</gene>
<dbReference type="InterPro" id="IPR027785">
    <property type="entry name" value="UvrD-like_helicase_C"/>
</dbReference>
<dbReference type="EMBL" id="ACGU01000071">
    <property type="protein sequence ID" value="EEJ71499.1"/>
    <property type="molecule type" value="Genomic_DNA"/>
</dbReference>